<feature type="signal peptide" evidence="2">
    <location>
        <begin position="1"/>
        <end position="18"/>
    </location>
</feature>
<gene>
    <name evidence="3" type="ORF">HCJ95_16160</name>
</gene>
<keyword evidence="4" id="KW-1185">Reference proteome</keyword>
<feature type="chain" id="PRO_5046678600" description="Secreted protein" evidence="2">
    <location>
        <begin position="19"/>
        <end position="177"/>
    </location>
</feature>
<sequence length="177" mass="17813">MTALVACALAVLLAVVSADRVGDRDGTVPRRAAGPLARGDDKKPSTAPSSSGAVGAGPRLGLGLATAARCGPEVSSPGGPTARTCVMAQGRDIWARTSYRTTSGERLVATLTLTGPGGRTVRTRCTLDGGDEQGTCETPREHTGDAAAYTAVAELTRAGDAGPLLRSMVNSPSEHGG</sequence>
<evidence type="ECO:0008006" key="5">
    <source>
        <dbReference type="Google" id="ProtNLM"/>
    </source>
</evidence>
<evidence type="ECO:0000256" key="2">
    <source>
        <dbReference type="SAM" id="SignalP"/>
    </source>
</evidence>
<name>A0ABX0YTL8_STRTL</name>
<accession>A0ABX0YTL8</accession>
<proteinExistence type="predicted"/>
<comment type="caution">
    <text evidence="3">The sequence shown here is derived from an EMBL/GenBank/DDBJ whole genome shotgun (WGS) entry which is preliminary data.</text>
</comment>
<evidence type="ECO:0000313" key="3">
    <source>
        <dbReference type="EMBL" id="NJP15778.1"/>
    </source>
</evidence>
<keyword evidence="2" id="KW-0732">Signal</keyword>
<reference evidence="3 4" key="1">
    <citation type="submission" date="2020-03" db="EMBL/GenBank/DDBJ databases">
        <title>WGS of actinomycetes isolated from Thailand.</title>
        <authorList>
            <person name="Thawai C."/>
        </authorList>
    </citation>
    <scope>NUCLEOTIDE SEQUENCE [LARGE SCALE GENOMIC DNA]</scope>
    <source>
        <strain evidence="3 4">NBRC 13905</strain>
    </source>
</reference>
<feature type="region of interest" description="Disordered" evidence="1">
    <location>
        <begin position="23"/>
        <end position="58"/>
    </location>
</feature>
<dbReference type="EMBL" id="JAATEL010000016">
    <property type="protein sequence ID" value="NJP15778.1"/>
    <property type="molecule type" value="Genomic_DNA"/>
</dbReference>
<dbReference type="Proteomes" id="UP000635996">
    <property type="component" value="Unassembled WGS sequence"/>
</dbReference>
<organism evidence="3 4">
    <name type="scientific">Streptomyces thermoviolaceus subsp. thermoviolaceus</name>
    <dbReference type="NCBI Taxonomy" id="66860"/>
    <lineage>
        <taxon>Bacteria</taxon>
        <taxon>Bacillati</taxon>
        <taxon>Actinomycetota</taxon>
        <taxon>Actinomycetes</taxon>
        <taxon>Kitasatosporales</taxon>
        <taxon>Streptomycetaceae</taxon>
        <taxon>Streptomyces</taxon>
    </lineage>
</organism>
<protein>
    <recommendedName>
        <fullName evidence="5">Secreted protein</fullName>
    </recommendedName>
</protein>
<evidence type="ECO:0000313" key="4">
    <source>
        <dbReference type="Proteomes" id="UP000635996"/>
    </source>
</evidence>
<evidence type="ECO:0000256" key="1">
    <source>
        <dbReference type="SAM" id="MobiDB-lite"/>
    </source>
</evidence>